<dbReference type="EMBL" id="GGEC01022758">
    <property type="protein sequence ID" value="MBX03242.1"/>
    <property type="molecule type" value="Transcribed_RNA"/>
</dbReference>
<organism evidence="1">
    <name type="scientific">Rhizophora mucronata</name>
    <name type="common">Asiatic mangrove</name>
    <dbReference type="NCBI Taxonomy" id="61149"/>
    <lineage>
        <taxon>Eukaryota</taxon>
        <taxon>Viridiplantae</taxon>
        <taxon>Streptophyta</taxon>
        <taxon>Embryophyta</taxon>
        <taxon>Tracheophyta</taxon>
        <taxon>Spermatophyta</taxon>
        <taxon>Magnoliopsida</taxon>
        <taxon>eudicotyledons</taxon>
        <taxon>Gunneridae</taxon>
        <taxon>Pentapetalae</taxon>
        <taxon>rosids</taxon>
        <taxon>fabids</taxon>
        <taxon>Malpighiales</taxon>
        <taxon>Rhizophoraceae</taxon>
        <taxon>Rhizophora</taxon>
    </lineage>
</organism>
<proteinExistence type="predicted"/>
<sequence length="64" mass="6957">MGVMPVTCCLHNCLISSICCVSKNVQIHSCILISDIKTFRPMSEHSFPCSCTLLSSSCCCILQS</sequence>
<reference evidence="1" key="1">
    <citation type="submission" date="2018-02" db="EMBL/GenBank/DDBJ databases">
        <title>Rhizophora mucronata_Transcriptome.</title>
        <authorList>
            <person name="Meera S.P."/>
            <person name="Sreeshan A."/>
            <person name="Augustine A."/>
        </authorList>
    </citation>
    <scope>NUCLEOTIDE SEQUENCE</scope>
    <source>
        <tissue evidence="1">Leaf</tissue>
    </source>
</reference>
<dbReference type="AlphaFoldDB" id="A0A2P2KC13"/>
<accession>A0A2P2KC13</accession>
<protein>
    <submittedName>
        <fullName evidence="1">Uncharacterized protein</fullName>
    </submittedName>
</protein>
<evidence type="ECO:0000313" key="1">
    <source>
        <dbReference type="EMBL" id="MBX03242.1"/>
    </source>
</evidence>
<name>A0A2P2KC13_RHIMU</name>